<evidence type="ECO:0000313" key="1">
    <source>
        <dbReference type="EMBL" id="EJK50455.1"/>
    </source>
</evidence>
<protein>
    <submittedName>
        <fullName evidence="1">Uncharacterized protein</fullName>
    </submittedName>
</protein>
<sequence>MLCGSFRRQAKAKPVVSAIRRPVPISGQGGVLSEWGTQHSHPLADQVLNESRRRGCGEQSNVEEGLNGDAGCLQTAAATSSSRAAGHDT</sequence>
<dbReference type="EMBL" id="AGNL01043649">
    <property type="protein sequence ID" value="EJK50455.1"/>
    <property type="molecule type" value="Genomic_DNA"/>
</dbReference>
<dbReference type="AlphaFoldDB" id="K0RB47"/>
<gene>
    <name evidence="1" type="ORF">THAOC_30571</name>
</gene>
<dbReference type="Proteomes" id="UP000266841">
    <property type="component" value="Unassembled WGS sequence"/>
</dbReference>
<comment type="caution">
    <text evidence="1">The sequence shown here is derived from an EMBL/GenBank/DDBJ whole genome shotgun (WGS) entry which is preliminary data.</text>
</comment>
<name>K0RB47_THAOC</name>
<proteinExistence type="predicted"/>
<accession>K0RB47</accession>
<organism evidence="1 2">
    <name type="scientific">Thalassiosira oceanica</name>
    <name type="common">Marine diatom</name>
    <dbReference type="NCBI Taxonomy" id="159749"/>
    <lineage>
        <taxon>Eukaryota</taxon>
        <taxon>Sar</taxon>
        <taxon>Stramenopiles</taxon>
        <taxon>Ochrophyta</taxon>
        <taxon>Bacillariophyta</taxon>
        <taxon>Coscinodiscophyceae</taxon>
        <taxon>Thalassiosirophycidae</taxon>
        <taxon>Thalassiosirales</taxon>
        <taxon>Thalassiosiraceae</taxon>
        <taxon>Thalassiosira</taxon>
    </lineage>
</organism>
<evidence type="ECO:0000313" key="2">
    <source>
        <dbReference type="Proteomes" id="UP000266841"/>
    </source>
</evidence>
<reference evidence="1 2" key="1">
    <citation type="journal article" date="2012" name="Genome Biol.">
        <title>Genome and low-iron response of an oceanic diatom adapted to chronic iron limitation.</title>
        <authorList>
            <person name="Lommer M."/>
            <person name="Specht M."/>
            <person name="Roy A.S."/>
            <person name="Kraemer L."/>
            <person name="Andreson R."/>
            <person name="Gutowska M.A."/>
            <person name="Wolf J."/>
            <person name="Bergner S.V."/>
            <person name="Schilhabel M.B."/>
            <person name="Klostermeier U.C."/>
            <person name="Beiko R.G."/>
            <person name="Rosenstiel P."/>
            <person name="Hippler M."/>
            <person name="Laroche J."/>
        </authorList>
    </citation>
    <scope>NUCLEOTIDE SEQUENCE [LARGE SCALE GENOMIC DNA]</scope>
    <source>
        <strain evidence="1 2">CCMP1005</strain>
    </source>
</reference>
<feature type="non-terminal residue" evidence="1">
    <location>
        <position position="89"/>
    </location>
</feature>
<keyword evidence="2" id="KW-1185">Reference proteome</keyword>